<dbReference type="Pfam" id="PF03171">
    <property type="entry name" value="2OG-FeII_Oxy"/>
    <property type="match status" value="1"/>
</dbReference>
<dbReference type="Pfam" id="PF14226">
    <property type="entry name" value="DIOX_N"/>
    <property type="match status" value="1"/>
</dbReference>
<evidence type="ECO:0000313" key="5">
    <source>
        <dbReference type="EMBL" id="MED6195835.1"/>
    </source>
</evidence>
<dbReference type="InterPro" id="IPR026992">
    <property type="entry name" value="DIOX_N"/>
</dbReference>
<dbReference type="PROSITE" id="PS51471">
    <property type="entry name" value="FE2OG_OXY"/>
    <property type="match status" value="1"/>
</dbReference>
<proteinExistence type="inferred from homology"/>
<keyword evidence="1 3" id="KW-0479">Metal-binding</keyword>
<evidence type="ECO:0000256" key="3">
    <source>
        <dbReference type="RuleBase" id="RU003682"/>
    </source>
</evidence>
<organism evidence="5 6">
    <name type="scientific">Stylosanthes scabra</name>
    <dbReference type="NCBI Taxonomy" id="79078"/>
    <lineage>
        <taxon>Eukaryota</taxon>
        <taxon>Viridiplantae</taxon>
        <taxon>Streptophyta</taxon>
        <taxon>Embryophyta</taxon>
        <taxon>Tracheophyta</taxon>
        <taxon>Spermatophyta</taxon>
        <taxon>Magnoliopsida</taxon>
        <taxon>eudicotyledons</taxon>
        <taxon>Gunneridae</taxon>
        <taxon>Pentapetalae</taxon>
        <taxon>rosids</taxon>
        <taxon>fabids</taxon>
        <taxon>Fabales</taxon>
        <taxon>Fabaceae</taxon>
        <taxon>Papilionoideae</taxon>
        <taxon>50 kb inversion clade</taxon>
        <taxon>dalbergioids sensu lato</taxon>
        <taxon>Dalbergieae</taxon>
        <taxon>Pterocarpus clade</taxon>
        <taxon>Stylosanthes</taxon>
    </lineage>
</organism>
<dbReference type="InterPro" id="IPR005123">
    <property type="entry name" value="Oxoglu/Fe-dep_dioxygenase_dom"/>
</dbReference>
<dbReference type="InterPro" id="IPR044861">
    <property type="entry name" value="IPNS-like_FE2OG_OXY"/>
</dbReference>
<reference evidence="5 6" key="1">
    <citation type="journal article" date="2023" name="Plants (Basel)">
        <title>Bridging the Gap: Combining Genomics and Transcriptomics Approaches to Understand Stylosanthes scabra, an Orphan Legume from the Brazilian Caatinga.</title>
        <authorList>
            <person name="Ferreira-Neto J.R.C."/>
            <person name="da Silva M.D."/>
            <person name="Binneck E."/>
            <person name="de Melo N.F."/>
            <person name="da Silva R.H."/>
            <person name="de Melo A.L.T.M."/>
            <person name="Pandolfi V."/>
            <person name="Bustamante F.O."/>
            <person name="Brasileiro-Vidal A.C."/>
            <person name="Benko-Iseppon A.M."/>
        </authorList>
    </citation>
    <scope>NUCLEOTIDE SEQUENCE [LARGE SCALE GENOMIC DNA]</scope>
    <source>
        <tissue evidence="5">Leaves</tissue>
    </source>
</reference>
<dbReference type="EMBL" id="JASCZI010211680">
    <property type="protein sequence ID" value="MED6195835.1"/>
    <property type="molecule type" value="Genomic_DNA"/>
</dbReference>
<comment type="similarity">
    <text evidence="3">Belongs to the iron/ascorbate-dependent oxidoreductase family.</text>
</comment>
<evidence type="ECO:0000256" key="2">
    <source>
        <dbReference type="ARBA" id="ARBA00023004"/>
    </source>
</evidence>
<dbReference type="PRINTS" id="PR00682">
    <property type="entry name" value="IPNSYNTHASE"/>
</dbReference>
<dbReference type="Gene3D" id="2.60.120.330">
    <property type="entry name" value="B-lactam Antibiotic, Isopenicillin N Synthase, Chain"/>
    <property type="match status" value="1"/>
</dbReference>
<dbReference type="InterPro" id="IPR027443">
    <property type="entry name" value="IPNS-like_sf"/>
</dbReference>
<evidence type="ECO:0000256" key="1">
    <source>
        <dbReference type="ARBA" id="ARBA00022723"/>
    </source>
</evidence>
<name>A0ABU6XFA2_9FABA</name>
<dbReference type="InterPro" id="IPR050231">
    <property type="entry name" value="Iron_ascorbate_oxido_reductase"/>
</dbReference>
<keyword evidence="2 3" id="KW-0408">Iron</keyword>
<protein>
    <recommendedName>
        <fullName evidence="4">Fe2OG dioxygenase domain-containing protein</fullName>
    </recommendedName>
</protein>
<evidence type="ECO:0000313" key="6">
    <source>
        <dbReference type="Proteomes" id="UP001341840"/>
    </source>
</evidence>
<feature type="domain" description="Fe2OG dioxygenase" evidence="4">
    <location>
        <begin position="212"/>
        <end position="312"/>
    </location>
</feature>
<dbReference type="PANTHER" id="PTHR47990">
    <property type="entry name" value="2-OXOGLUTARATE (2OG) AND FE(II)-DEPENDENT OXYGENASE SUPERFAMILY PROTEIN-RELATED"/>
    <property type="match status" value="1"/>
</dbReference>
<dbReference type="SUPFAM" id="SSF51197">
    <property type="entry name" value="Clavaminate synthase-like"/>
    <property type="match status" value="1"/>
</dbReference>
<accession>A0ABU6XFA2</accession>
<gene>
    <name evidence="5" type="ORF">PIB30_041625</name>
</gene>
<sequence>MASETVVLPSQIPPTESRTLFNASWAKLPDVPSEFIWPGSENRLNLPEIEVPHIDLKAFLSGDPQTIETLCTQVNEACKKHGFFVVVNHGVDPELVARAESLIDEFFTLPMEEKLRAERLVPSPWGYASSFFGRFHSTLPWKETLSISYSADPNRRSIEEYVDRVLGQNYKRLGTTFQEYGEAMSNVCLVLTELLGLSLGVGRKYFRDFYEDNESVMRLNYYPPCQRPDLALGIGPHCDPTSLTILHQDLVGGLQAFVDDQWYAVSPKQGAFVVNIGDTFTAMTNGLYNSCLHRVVLNEKVVRRSVAFFLNPNGKKVVVPPKELITEENPRRYPDFTWPTFLEFTQKHYRVDENTLEVFTKWVEKEKNQQELNEKNDSI</sequence>
<dbReference type="Proteomes" id="UP001341840">
    <property type="component" value="Unassembled WGS sequence"/>
</dbReference>
<evidence type="ECO:0000259" key="4">
    <source>
        <dbReference type="PROSITE" id="PS51471"/>
    </source>
</evidence>
<keyword evidence="6" id="KW-1185">Reference proteome</keyword>
<keyword evidence="3" id="KW-0560">Oxidoreductase</keyword>
<comment type="caution">
    <text evidence="5">The sequence shown here is derived from an EMBL/GenBank/DDBJ whole genome shotgun (WGS) entry which is preliminary data.</text>
</comment>